<keyword evidence="8" id="KW-0812">Transmembrane</keyword>
<feature type="domain" description="Ig-like" evidence="11">
    <location>
        <begin position="1121"/>
        <end position="1202"/>
    </location>
</feature>
<dbReference type="InterPro" id="IPR003598">
    <property type="entry name" value="Ig_sub2"/>
</dbReference>
<accession>A0A7M5V555</accession>
<dbReference type="SMART" id="SM00409">
    <property type="entry name" value="IG"/>
    <property type="match status" value="32"/>
</dbReference>
<dbReference type="InterPro" id="IPR036179">
    <property type="entry name" value="Ig-like_dom_sf"/>
</dbReference>
<feature type="domain" description="Ig-like" evidence="11">
    <location>
        <begin position="3223"/>
        <end position="3296"/>
    </location>
</feature>
<evidence type="ECO:0000313" key="14">
    <source>
        <dbReference type="Proteomes" id="UP000594262"/>
    </source>
</evidence>
<keyword evidence="9" id="KW-0732">Signal</keyword>
<feature type="domain" description="Ig-like" evidence="11">
    <location>
        <begin position="868"/>
        <end position="948"/>
    </location>
</feature>
<evidence type="ECO:0008006" key="15">
    <source>
        <dbReference type="Google" id="ProtNLM"/>
    </source>
</evidence>
<dbReference type="Pfam" id="PF06119">
    <property type="entry name" value="NIDO"/>
    <property type="match status" value="1"/>
</dbReference>
<evidence type="ECO:0000259" key="11">
    <source>
        <dbReference type="PROSITE" id="PS50835"/>
    </source>
</evidence>
<feature type="domain" description="Ig-like" evidence="11">
    <location>
        <begin position="2070"/>
        <end position="2133"/>
    </location>
</feature>
<protein>
    <recommendedName>
        <fullName evidence="15">Hemicentin-1-like</fullName>
    </recommendedName>
</protein>
<evidence type="ECO:0000256" key="6">
    <source>
        <dbReference type="PROSITE-ProRule" id="PRU00076"/>
    </source>
</evidence>
<feature type="transmembrane region" description="Helical" evidence="8">
    <location>
        <begin position="3610"/>
        <end position="3630"/>
    </location>
</feature>
<comment type="caution">
    <text evidence="6">Lacks conserved residue(s) required for the propagation of feature annotation.</text>
</comment>
<feature type="domain" description="Ig-like" evidence="11">
    <location>
        <begin position="1209"/>
        <end position="1286"/>
    </location>
</feature>
<feature type="domain" description="Ig-like" evidence="11">
    <location>
        <begin position="3307"/>
        <end position="3387"/>
    </location>
</feature>
<keyword evidence="8" id="KW-1133">Transmembrane helix</keyword>
<feature type="domain" description="Ig-like" evidence="11">
    <location>
        <begin position="2303"/>
        <end position="2383"/>
    </location>
</feature>
<evidence type="ECO:0000256" key="7">
    <source>
        <dbReference type="SAM" id="MobiDB-lite"/>
    </source>
</evidence>
<feature type="region of interest" description="Disordered" evidence="7">
    <location>
        <begin position="3637"/>
        <end position="3721"/>
    </location>
</feature>
<feature type="domain" description="Ig-like" evidence="11">
    <location>
        <begin position="2390"/>
        <end position="2467"/>
    </location>
</feature>
<dbReference type="OrthoDB" id="6022720at2759"/>
<feature type="domain" description="Ig-like" evidence="11">
    <location>
        <begin position="1901"/>
        <end position="1964"/>
    </location>
</feature>
<dbReference type="PROSITE" id="PS50835">
    <property type="entry name" value="IG_LIKE"/>
    <property type="match status" value="36"/>
</dbReference>
<dbReference type="SMART" id="SM00408">
    <property type="entry name" value="IGc2"/>
    <property type="match status" value="33"/>
</dbReference>
<dbReference type="GO" id="GO:0050839">
    <property type="term" value="F:cell adhesion molecule binding"/>
    <property type="evidence" value="ECO:0007669"/>
    <property type="project" value="TreeGrafter"/>
</dbReference>
<evidence type="ECO:0000256" key="1">
    <source>
        <dbReference type="ARBA" id="ARBA00004479"/>
    </source>
</evidence>
<feature type="compositionally biased region" description="Basic and acidic residues" evidence="7">
    <location>
        <begin position="3694"/>
        <end position="3705"/>
    </location>
</feature>
<dbReference type="GO" id="GO:0005509">
    <property type="term" value="F:calcium ion binding"/>
    <property type="evidence" value="ECO:0007669"/>
    <property type="project" value="InterPro"/>
</dbReference>
<feature type="domain" description="Ig-like" evidence="11">
    <location>
        <begin position="1971"/>
        <end position="2051"/>
    </location>
</feature>
<dbReference type="GO" id="GO:0007160">
    <property type="term" value="P:cell-matrix adhesion"/>
    <property type="evidence" value="ECO:0007669"/>
    <property type="project" value="InterPro"/>
</dbReference>
<dbReference type="InterPro" id="IPR000742">
    <property type="entry name" value="EGF"/>
</dbReference>
<feature type="domain" description="NIDO" evidence="12">
    <location>
        <begin position="108"/>
        <end position="263"/>
    </location>
</feature>
<dbReference type="InterPro" id="IPR007110">
    <property type="entry name" value="Ig-like_dom"/>
</dbReference>
<evidence type="ECO:0000259" key="12">
    <source>
        <dbReference type="PROSITE" id="PS51220"/>
    </source>
</evidence>
<feature type="domain" description="Ig-like" evidence="11">
    <location>
        <begin position="2805"/>
        <end position="2885"/>
    </location>
</feature>
<dbReference type="CDD" id="cd00096">
    <property type="entry name" value="Ig"/>
    <property type="match status" value="9"/>
</dbReference>
<keyword evidence="6" id="KW-0245">EGF-like domain</keyword>
<sequence>MLELLLVVLATVQLHFHDVLASPEIKVTDLWTQNFYNFTSDTVEILKGKDDASHKVPSLPIFIPYCTNLATEVYVCTNGVLGLNRNECPFKPQAYGAEISSQWPLIAPFYADLTFNDPSDGKPPPYLGYGVFTIGSTMNHVVKRAKDDVNNYLKTTDFEAIQVVVVTWFNARAPFGSNGEGVTFQSAIITDGMRSFVRFSYGNMQWTANKNVQVGYKFPSLRDNCKVSFNIPLSGHGNLKFPLDKIDGNIDSKGVWMFQISSLRSPIDEVNDLDVTIITFASTKLKFGEPIVLVCKISFYSSPVYKWYQNSQIVEGQNKQVFEKAADTESEGTYRCEISINGKSKKSENSLDLNVFYLLKPNIIVKPSTNLVQSESLLLSCDVQSSKQPMFVWFKDDKLLQATESYLYFHQVTNENAGKYHCKCRSSVNEVVSDEVNISVKGIKVPVVTSSHSGPIDEGTDVTLTCTSEVENIQLSWHTKTKGLVHTGAVYKMEKITSKQTDEYFCKSKLDSNEVSSNVIKIQVKYCRVPFLSAVPSNEVTLGSSIQLTCVIDAFPSIKKYIWHKNSVFLKNTTENSITALMNNVEDQGQYECVVSCSEKLEKAKLNVKTKYLGQAVLTIQPEGFKKRYTSILLICQATGYPTPSITWYHNNQKIEGETSKHLTISNAASQDEGEYYCNVENEVGRKTSEKKQVTLSYLDNPDITLSKSTLIEGESVTLTCSSQSFPQCTFKWKRNEQIISTNRQLIIKRLSQSSNGLYVCVVTNEVGYEEKAINIVVKYMTSPAVTLCPETSHLALGTNTTLNCNVHASNIDRIQWLKNEKVLALNSTKLSLKNISLNDEGNYRCVAYGASQSKTSQVIQLSIAYLKEVTISINNSQPKSHDTIKLTCVVKGFPRRFNFQWRKGGEVIPQAKGSVLILNDVSEKDSGFYECVVENEGGVATSGSTINVYALSIPTLKIEPGTTLKRGQFASLICSTHASSKDIEYTWYKDGRVLPWNGRENFLQSVDVNEQGEYKCSADDGRQKKISTVIQLTVIYLEKPSIVNTTATVVNGSTQYFKCDVNGTSPIQYRWMKDGKIIVSNRQLVLKEVRPDDGGQYTCIVKNEAGEETVDLQITVQYISKVELSIEPSATVNEGDTVLMFCKVKSPQPVIYLWYFEDNILQDNLQNKIINSVQLKNQGKYRCVAKHPMIGEKTSPSKEITINYLQPPMITITNTSITSTLNCSTRGSPHPSIRWIRNGVQVSSRAGHVINRKDYHKEITLLHCEVENAVAKLTSHVTEEKKYLSTPQLSRRPSGDVIEGQTILLFCQVDGSEPITYSWFHKDVLIAGNSSWYVLQNVSTSTNDGGYRCTASNDASTKSSKTLSIDVHYLRLPTIISTPTLRGSSSLLEGSSITLSCSTDGKPSPTVTWHFQNKQLTSLSTLTLSDLSPEQSGTYHCTVENNPLTHYSQIGIQITKLDKPRLIFPPEPWFKEGSSISIRCLISNDQNVTYTWLFNNVVIANATRDTLWKENLDRTDDGTLRCQTSTAYKKTFSEEKVLNIKYMDSPKITSNTDSFEMNAYTLLQLNCQSTSNIEVKYAWYNKENRIVSSQPSLKFENITVAEGGVYSCVITSTLGTKRSSQEIEVHYLSIPVLHMEPSTNVLKEDTAVLRCEVTSSEKDVSYTWLFGAETLATTKNNYLVLKNVSVGQSGNYSCLVRDSKTEKSSKTASLLVYYLNNAKISSTDTLIHGGNYTLSCSASGNPTPSFQWYFGGRMLSTQQNLRLISVDQTSSGEYKCIARNRFLEEEVNVKVYVNVLIRPTLSILSSSMIFFEGESIILLCHSQISHNVFKYQWFHDRTPILNQHNSNLVLSNVTAMKDKGQYTCAVANDFIQLQSIEQTVDVIHFGTLSITKQSVNDYVGQSVSIHCSVDTSFPTPSFQWYHNNVLYSNQQNVSFVLTKASSGTYQCRVIIQKNEKTAQTQIDVKYLDKPEINLSAEKSTVLSNDSIILQCMVNASSATTYKWFFNKTEMFGETSSALLRNRIQPRESGLYECEVALEGLTKRSDSVHIKVVYLTVVGSGSESMTAIIGTTKLLECRAHGWPSPTYQWKHDGQIISKQEVLSLDNVSITTAGVYECIVTNGLIKRFVKTIISIPYLTSPTLKLSSSHPEEGSTLHLQCMTNSSEPNILYKWQQDGKAIHTSNSKDYFISNIYRNQGGSYFCLVSNAIGEKRSPALSVTVQYLDRPTIEQKKFNDTHLQLLCSAEGKPNIQYSWWHMDKVIVNKTSISVQQNDQINQYRCMVKNNMGEYIKTVDNTHSYITQPTLTVSPNQEIDETSCVIFYCHVEGTQPIRYAWYQNDVILSNQSNNVLTMENVKRSNNNALFHCRATNTAGWKQSSQKKITVRYVDQPTVTFQNEGSAMMIGETYQLTCLVTSLPLSSYKWYFNNRLVSQEAVLTLNDIHLNDEGLYTCQADNGFVNRSASYRVKVHSLPKPLLSMTSINSTITEHSNIMLYCQQNATDDVKTSWYRNSTLLEGYHSEVFILSNITRYQAGFYQCRIENLFGNALSDKLHVVVKYMDIISISPSKVDDSTTRYQCVVATNLQAVSFTWYLNNVKRVTNSSSIDLEEVQRVSSLKCIVSSGTQEREFIRKIDIQSLREPSLVLSSNHTKEGNDIMMLCNTPYKGADVQWYHNNELIHTSASNTFQMTNIQRKNRGEYQCKIQYAKLEASSQTLFLDVWYLEKPEITTNKTIIRGNALQMKCYAASNRPLKYRWLKDGQIMGTNDSLHFKAITDTDKGLYTCVVNVESDERRTSFNVKLQYLTSPIIKMNPSDVISEGNYVIIECHFHSSSTKVDISWYKDDKLLPTATWSKFILNDLSLKDGGRYKCKIQSEVDTKWTAPAVLTVHYLHTINLTKHTVNSTHIQYTCQARGSPPPSISWSKDGTLISTIETIIIRRNETDHKYMCQAQNAVALLSKTVSNSNNTYLETPLLSMIPRAMSREGETIALRCSTTGTPPIKYSIYHGSQLILSSDFLLLSNITRSRRGGYSCVAENEAERKESKQIVLEVSWLDELTIQTMSNEEGKKQLKCLARSSSPTITYKWYRNDSMISDQQTIIVARDERSDEPITFKCQVTSDSLTKQAERVIRFEYLSTPQLKLLSSADTKENDEVIFQCLYRSYPDVEKVQFLRNGIILKEGTENVFPIHNVSRNDSGSVYLCRLKNIVGEKSSKKLQLKIKYLDSPQIIPSKTSKLYEGTSISLRCHSNSTNEYKVTWLKNGVVILQNEKTLSFDSLRLTDEAVYSCSVKSLLGAKSVNYQLHVYYIEVPTLSFSGELKIQRGSMFNITCNLQTNDHQNVLYIWMKDGKTLSQTTTSIWSINSTNNETEGVYTCSVQLQNIVKQSKDTLTIKLAEEVKMCNANQQMVNGTCRCLQGFYGLLCQSRAKSVHASITFTKLCRLSNTCYSVVDLRKEFQKNDIYQSMKQELEKDLTKELGAGFKEDHFMATKILSFSFGNLATLNTILYFEQEMTTPINTLQSKFTDTVTKTFSQKNDELVGSSLHDFDHCETNNCDSNADCINSKYTFLCRCRSGFHGNGKTCSVIVANSNDKNITVNQGKATAENVEAFKNTTISLATLMGILLAVLLFTLIIIRRRNRNNREPESECDQSNDDLEERARQKAKSLKDHRGSCASTLNLTDESPKGLEMYDSDSALEDNQKENQLDVPKHKSSRGHPYETNNTSF</sequence>
<evidence type="ECO:0000313" key="13">
    <source>
        <dbReference type="EnsemblMetazoa" id="CLYHEMP006279.1"/>
    </source>
</evidence>
<feature type="domain" description="Ig-like" evidence="11">
    <location>
        <begin position="1041"/>
        <end position="1116"/>
    </location>
</feature>
<dbReference type="InterPro" id="IPR013783">
    <property type="entry name" value="Ig-like_fold"/>
</dbReference>
<dbReference type="CDD" id="cd00054">
    <property type="entry name" value="EGF_CA"/>
    <property type="match status" value="1"/>
</dbReference>
<feature type="domain" description="Ig-like" evidence="11">
    <location>
        <begin position="1288"/>
        <end position="1365"/>
    </location>
</feature>
<feature type="domain" description="Ig-like" evidence="11">
    <location>
        <begin position="2640"/>
        <end position="2717"/>
    </location>
</feature>
<feature type="domain" description="Ig-like" evidence="11">
    <location>
        <begin position="2904"/>
        <end position="2960"/>
    </location>
</feature>
<feature type="domain" description="Ig-like" evidence="11">
    <location>
        <begin position="3063"/>
        <end position="3128"/>
    </location>
</feature>
<feature type="domain" description="Ig-like" evidence="11">
    <location>
        <begin position="3135"/>
        <end position="3214"/>
    </location>
</feature>
<feature type="domain" description="Ig-like" evidence="11">
    <location>
        <begin position="702"/>
        <end position="775"/>
    </location>
</feature>
<comment type="subcellular location">
    <subcellularLocation>
        <location evidence="1">Membrane</location>
        <topology evidence="1">Single-pass type I membrane protein</topology>
    </subcellularLocation>
</comment>
<dbReference type="GO" id="GO:0005886">
    <property type="term" value="C:plasma membrane"/>
    <property type="evidence" value="ECO:0007669"/>
    <property type="project" value="TreeGrafter"/>
</dbReference>
<evidence type="ECO:0000256" key="2">
    <source>
        <dbReference type="ARBA" id="ARBA00023136"/>
    </source>
</evidence>
<dbReference type="PROSITE" id="PS01186">
    <property type="entry name" value="EGF_2"/>
    <property type="match status" value="1"/>
</dbReference>
<keyword evidence="2 8" id="KW-0472">Membrane</keyword>
<dbReference type="PROSITE" id="PS00010">
    <property type="entry name" value="ASX_HYDROXYL"/>
    <property type="match status" value="1"/>
</dbReference>
<evidence type="ECO:0000256" key="4">
    <source>
        <dbReference type="ARBA" id="ARBA00023180"/>
    </source>
</evidence>
<dbReference type="SUPFAM" id="SSF48726">
    <property type="entry name" value="Immunoglobulin"/>
    <property type="match status" value="30"/>
</dbReference>
<feature type="compositionally biased region" description="Acidic residues" evidence="7">
    <location>
        <begin position="3642"/>
        <end position="3652"/>
    </location>
</feature>
<dbReference type="InterPro" id="IPR051275">
    <property type="entry name" value="Cell_adhesion_signaling"/>
</dbReference>
<feature type="domain" description="EGF-like" evidence="10">
    <location>
        <begin position="3541"/>
        <end position="3579"/>
    </location>
</feature>
<dbReference type="Gene3D" id="2.60.40.10">
    <property type="entry name" value="Immunoglobulins"/>
    <property type="match status" value="36"/>
</dbReference>
<feature type="domain" description="Ig-like" evidence="11">
    <location>
        <begin position="634"/>
        <end position="697"/>
    </location>
</feature>
<dbReference type="InterPro" id="IPR001881">
    <property type="entry name" value="EGF-like_Ca-bd_dom"/>
</dbReference>
<keyword evidence="4" id="KW-0325">Glycoprotein</keyword>
<dbReference type="SMART" id="SM00179">
    <property type="entry name" value="EGF_CA"/>
    <property type="match status" value="1"/>
</dbReference>
<dbReference type="EnsemblMetazoa" id="CLYHEMT006279.1">
    <property type="protein sequence ID" value="CLYHEMP006279.1"/>
    <property type="gene ID" value="CLYHEMG006279"/>
</dbReference>
<evidence type="ECO:0000259" key="10">
    <source>
        <dbReference type="PROSITE" id="PS50026"/>
    </source>
</evidence>
<dbReference type="InterPro" id="IPR000152">
    <property type="entry name" value="EGF-type_Asp/Asn_hydroxyl_site"/>
</dbReference>
<feature type="domain" description="Ig-like" evidence="11">
    <location>
        <begin position="955"/>
        <end position="1028"/>
    </location>
</feature>
<evidence type="ECO:0000256" key="3">
    <source>
        <dbReference type="ARBA" id="ARBA00023157"/>
    </source>
</evidence>
<feature type="domain" description="Ig-like" evidence="11">
    <location>
        <begin position="1461"/>
        <end position="1534"/>
    </location>
</feature>
<feature type="domain" description="Ig-like" evidence="11">
    <location>
        <begin position="361"/>
        <end position="439"/>
    </location>
</feature>
<dbReference type="PANTHER" id="PTHR11640">
    <property type="entry name" value="NEPHRIN"/>
    <property type="match status" value="1"/>
</dbReference>
<dbReference type="InterPro" id="IPR003599">
    <property type="entry name" value="Ig_sub"/>
</dbReference>
<evidence type="ECO:0000256" key="5">
    <source>
        <dbReference type="ARBA" id="ARBA00023319"/>
    </source>
</evidence>
<feature type="domain" description="Ig-like" evidence="11">
    <location>
        <begin position="266"/>
        <end position="352"/>
    </location>
</feature>
<feature type="domain" description="Ig-like" evidence="11">
    <location>
        <begin position="2970"/>
        <end position="3045"/>
    </location>
</feature>
<evidence type="ECO:0000256" key="8">
    <source>
        <dbReference type="SAM" id="Phobius"/>
    </source>
</evidence>
<reference evidence="13" key="1">
    <citation type="submission" date="2021-01" db="UniProtKB">
        <authorList>
            <consortium name="EnsemblMetazoa"/>
        </authorList>
    </citation>
    <scope>IDENTIFICATION</scope>
</reference>
<feature type="signal peptide" evidence="9">
    <location>
        <begin position="1"/>
        <end position="21"/>
    </location>
</feature>
<feature type="domain" description="Ig-like" evidence="11">
    <location>
        <begin position="2135"/>
        <end position="2219"/>
    </location>
</feature>
<name>A0A7M5V555_9CNID</name>
<feature type="domain" description="Ig-like" evidence="11">
    <location>
        <begin position="2474"/>
        <end position="2554"/>
    </location>
</feature>
<dbReference type="Pfam" id="PF13895">
    <property type="entry name" value="Ig_2"/>
    <property type="match status" value="20"/>
</dbReference>
<feature type="domain" description="Ig-like" evidence="11">
    <location>
        <begin position="1632"/>
        <end position="1710"/>
    </location>
</feature>
<feature type="domain" description="Ig-like" evidence="11">
    <location>
        <begin position="2724"/>
        <end position="2794"/>
    </location>
</feature>
<dbReference type="SMART" id="SM00539">
    <property type="entry name" value="NIDO"/>
    <property type="match status" value="1"/>
</dbReference>
<dbReference type="PANTHER" id="PTHR11640:SF31">
    <property type="entry name" value="IRREGULAR CHIASM C-ROUGHEST PROTEIN-RELATED"/>
    <property type="match status" value="1"/>
</dbReference>
<feature type="domain" description="Ig-like" evidence="11">
    <location>
        <begin position="1800"/>
        <end position="1882"/>
    </location>
</feature>
<dbReference type="PROSITE" id="PS51220">
    <property type="entry name" value="NIDO"/>
    <property type="match status" value="1"/>
</dbReference>
<feature type="domain" description="Ig-like" evidence="11">
    <location>
        <begin position="446"/>
        <end position="516"/>
    </location>
</feature>
<feature type="domain" description="Ig-like" evidence="11">
    <location>
        <begin position="784"/>
        <end position="863"/>
    </location>
</feature>
<feature type="domain" description="Ig-like" evidence="11">
    <location>
        <begin position="1730"/>
        <end position="1789"/>
    </location>
</feature>
<dbReference type="PROSITE" id="PS50026">
    <property type="entry name" value="EGF_3"/>
    <property type="match status" value="1"/>
</dbReference>
<keyword evidence="3" id="KW-1015">Disulfide bond</keyword>
<keyword evidence="14" id="KW-1185">Reference proteome</keyword>
<feature type="domain" description="Ig-like" evidence="11">
    <location>
        <begin position="2238"/>
        <end position="2294"/>
    </location>
</feature>
<evidence type="ECO:0000256" key="9">
    <source>
        <dbReference type="SAM" id="SignalP"/>
    </source>
</evidence>
<dbReference type="Proteomes" id="UP000594262">
    <property type="component" value="Unplaced"/>
</dbReference>
<feature type="compositionally biased region" description="Basic and acidic residues" evidence="7">
    <location>
        <begin position="3653"/>
        <end position="3667"/>
    </location>
</feature>
<feature type="chain" id="PRO_5029609193" description="Hemicentin-1-like" evidence="9">
    <location>
        <begin position="22"/>
        <end position="3721"/>
    </location>
</feature>
<dbReference type="Pfam" id="PF13927">
    <property type="entry name" value="Ig_3"/>
    <property type="match status" value="9"/>
</dbReference>
<feature type="domain" description="Ig-like" evidence="11">
    <location>
        <begin position="1547"/>
        <end position="1625"/>
    </location>
</feature>
<dbReference type="GO" id="GO:0005911">
    <property type="term" value="C:cell-cell junction"/>
    <property type="evidence" value="ECO:0007669"/>
    <property type="project" value="TreeGrafter"/>
</dbReference>
<dbReference type="InterPro" id="IPR003886">
    <property type="entry name" value="NIDO_dom"/>
</dbReference>
<dbReference type="SMART" id="SM00181">
    <property type="entry name" value="EGF"/>
    <property type="match status" value="1"/>
</dbReference>
<feature type="domain" description="Ig-like" evidence="11">
    <location>
        <begin position="1374"/>
        <end position="1454"/>
    </location>
</feature>
<organism evidence="13 14">
    <name type="scientific">Clytia hemisphaerica</name>
    <dbReference type="NCBI Taxonomy" id="252671"/>
    <lineage>
        <taxon>Eukaryota</taxon>
        <taxon>Metazoa</taxon>
        <taxon>Cnidaria</taxon>
        <taxon>Hydrozoa</taxon>
        <taxon>Hydroidolina</taxon>
        <taxon>Leptothecata</taxon>
        <taxon>Obeliida</taxon>
        <taxon>Clytiidae</taxon>
        <taxon>Clytia</taxon>
    </lineage>
</organism>
<proteinExistence type="predicted"/>
<keyword evidence="5" id="KW-0393">Immunoglobulin domain</keyword>
<dbReference type="GO" id="GO:0098609">
    <property type="term" value="P:cell-cell adhesion"/>
    <property type="evidence" value="ECO:0007669"/>
    <property type="project" value="TreeGrafter"/>
</dbReference>
<dbReference type="Gene3D" id="2.10.25.10">
    <property type="entry name" value="Laminin"/>
    <property type="match status" value="1"/>
</dbReference>
<feature type="domain" description="Ig-like" evidence="11">
    <location>
        <begin position="530"/>
        <end position="609"/>
    </location>
</feature>